<comment type="caution">
    <text evidence="2">The sequence shown here is derived from an EMBL/GenBank/DDBJ whole genome shotgun (WGS) entry which is preliminary data.</text>
</comment>
<evidence type="ECO:0000313" key="2">
    <source>
        <dbReference type="EMBL" id="MCU6766469.1"/>
    </source>
</evidence>
<feature type="signal peptide" evidence="1">
    <location>
        <begin position="1"/>
        <end position="27"/>
    </location>
</feature>
<reference evidence="2 3" key="1">
    <citation type="journal article" date="2021" name="ISME Commun">
        <title>Automated analysis of genomic sequences facilitates high-throughput and comprehensive description of bacteria.</title>
        <authorList>
            <person name="Hitch T.C.A."/>
        </authorList>
    </citation>
    <scope>NUCLEOTIDE SEQUENCE [LARGE SCALE GENOMIC DNA]</scope>
    <source>
        <strain evidence="2 3">Sanger_23</strain>
    </source>
</reference>
<dbReference type="Proteomes" id="UP001652409">
    <property type="component" value="Unassembled WGS sequence"/>
</dbReference>
<dbReference type="EMBL" id="JAOQJL010000031">
    <property type="protein sequence ID" value="MCU6766469.1"/>
    <property type="molecule type" value="Genomic_DNA"/>
</dbReference>
<proteinExistence type="predicted"/>
<organism evidence="2 3">
    <name type="scientific">Blautia ammoniilytica</name>
    <dbReference type="NCBI Taxonomy" id="2981782"/>
    <lineage>
        <taxon>Bacteria</taxon>
        <taxon>Bacillati</taxon>
        <taxon>Bacillota</taxon>
        <taxon>Clostridia</taxon>
        <taxon>Lachnospirales</taxon>
        <taxon>Lachnospiraceae</taxon>
        <taxon>Blautia</taxon>
    </lineage>
</organism>
<feature type="chain" id="PRO_5047333068" evidence="1">
    <location>
        <begin position="28"/>
        <end position="253"/>
    </location>
</feature>
<keyword evidence="3" id="KW-1185">Reference proteome</keyword>
<evidence type="ECO:0000256" key="1">
    <source>
        <dbReference type="SAM" id="SignalP"/>
    </source>
</evidence>
<keyword evidence="1" id="KW-0732">Signal</keyword>
<sequence>MKAMKKGLTGIVLMLALFVLVPVTAKADGAAPVCAKRQTMEIYICRPLRSMGMTGAEGWIYIGNLAKDAEVYQVRSSNSNFQARKEKGINGIYVESKPHVLKAGERTRISFMVYQNGRSYRLYCDVTFKNMKRKFKAFKMGSREYDSYFKGFSAVSVMRFKSQKIKVKATPAKGYKVDCIIAEYTKNGRNVLKKYKNGSNVSLKNIVCLDVVYHTKNRPRYYKRPDSTYVSTNLYLKNYMPSPLYSKLNITFY</sequence>
<dbReference type="RefSeq" id="WP_158422283.1">
    <property type="nucleotide sequence ID" value="NZ_JAOQJL010000031.1"/>
</dbReference>
<evidence type="ECO:0000313" key="3">
    <source>
        <dbReference type="Proteomes" id="UP001652409"/>
    </source>
</evidence>
<accession>A0ABT2TYF9</accession>
<gene>
    <name evidence="2" type="ORF">OCV61_13795</name>
</gene>
<protein>
    <submittedName>
        <fullName evidence="2">Uncharacterized protein</fullName>
    </submittedName>
</protein>
<name>A0ABT2TYF9_9FIRM</name>